<organism evidence="1 2">
    <name type="scientific">Tuber aestivum</name>
    <name type="common">summer truffle</name>
    <dbReference type="NCBI Taxonomy" id="59557"/>
    <lineage>
        <taxon>Eukaryota</taxon>
        <taxon>Fungi</taxon>
        <taxon>Dikarya</taxon>
        <taxon>Ascomycota</taxon>
        <taxon>Pezizomycotina</taxon>
        <taxon>Pezizomycetes</taxon>
        <taxon>Pezizales</taxon>
        <taxon>Tuberaceae</taxon>
        <taxon>Tuber</taxon>
    </lineage>
</organism>
<dbReference type="Proteomes" id="UP001412239">
    <property type="component" value="Unassembled WGS sequence"/>
</dbReference>
<keyword evidence="2" id="KW-1185">Reference proteome</keyword>
<feature type="non-terminal residue" evidence="1">
    <location>
        <position position="123"/>
    </location>
</feature>
<name>A0A292PR28_9PEZI</name>
<sequence>VSRGQPSCNLRPSGTPTQTTAFPGKLAHLLAYTPYPHLSTPSYGRFSTWAPIDGWPGCHALSRLWGGGCWTPRASVVPPCKPFFPRSAKVDLPARQAERNPSRGYNCPAGFVKYDFWCTSMFS</sequence>
<evidence type="ECO:0000313" key="2">
    <source>
        <dbReference type="Proteomes" id="UP001412239"/>
    </source>
</evidence>
<accession>A0A292PR28</accession>
<dbReference type="AlphaFoldDB" id="A0A292PR28"/>
<gene>
    <name evidence="1" type="ORF">GSTUAT00006976001</name>
</gene>
<proteinExistence type="predicted"/>
<reference evidence="1" key="1">
    <citation type="submission" date="2015-10" db="EMBL/GenBank/DDBJ databases">
        <authorList>
            <person name="Regsiter A."/>
            <person name="william w."/>
        </authorList>
    </citation>
    <scope>NUCLEOTIDE SEQUENCE</scope>
    <source>
        <strain evidence="1">Montdore</strain>
    </source>
</reference>
<protein>
    <submittedName>
        <fullName evidence="1">Uncharacterized protein</fullName>
    </submittedName>
</protein>
<evidence type="ECO:0000313" key="1">
    <source>
        <dbReference type="EMBL" id="CUS08917.1"/>
    </source>
</evidence>
<feature type="non-terminal residue" evidence="1">
    <location>
        <position position="1"/>
    </location>
</feature>
<dbReference type="EMBL" id="LN891106">
    <property type="protein sequence ID" value="CUS08917.1"/>
    <property type="molecule type" value="Genomic_DNA"/>
</dbReference>